<dbReference type="AlphaFoldDB" id="A0A7W7ZC35"/>
<dbReference type="EMBL" id="JACHIP010000002">
    <property type="protein sequence ID" value="MBB5057027.1"/>
    <property type="molecule type" value="Genomic_DNA"/>
</dbReference>
<dbReference type="Proteomes" id="UP000540989">
    <property type="component" value="Unassembled WGS sequence"/>
</dbReference>
<dbReference type="Gene3D" id="3.90.420.10">
    <property type="entry name" value="Oxidoreductase, molybdopterin-binding domain"/>
    <property type="match status" value="1"/>
</dbReference>
<evidence type="ECO:0000259" key="2">
    <source>
        <dbReference type="Pfam" id="PF00174"/>
    </source>
</evidence>
<comment type="caution">
    <text evidence="3">The sequence shown here is derived from an EMBL/GenBank/DDBJ whole genome shotgun (WGS) entry which is preliminary data.</text>
</comment>
<dbReference type="SUPFAM" id="SSF56524">
    <property type="entry name" value="Oxidoreductase molybdopterin-binding domain"/>
    <property type="match status" value="1"/>
</dbReference>
<proteinExistence type="predicted"/>
<protein>
    <recommendedName>
        <fullName evidence="2">Oxidoreductase molybdopterin-binding domain-containing protein</fullName>
    </recommendedName>
</protein>
<accession>A0A7W7ZC35</accession>
<dbReference type="InterPro" id="IPR000572">
    <property type="entry name" value="OxRdtase_Mopterin-bd_dom"/>
</dbReference>
<organism evidence="3 4">
    <name type="scientific">Granulicella aggregans</name>
    <dbReference type="NCBI Taxonomy" id="474949"/>
    <lineage>
        <taxon>Bacteria</taxon>
        <taxon>Pseudomonadati</taxon>
        <taxon>Acidobacteriota</taxon>
        <taxon>Terriglobia</taxon>
        <taxon>Terriglobales</taxon>
        <taxon>Acidobacteriaceae</taxon>
        <taxon>Granulicella</taxon>
    </lineage>
</organism>
<reference evidence="3 4" key="1">
    <citation type="submission" date="2020-08" db="EMBL/GenBank/DDBJ databases">
        <title>Genomic Encyclopedia of Type Strains, Phase IV (KMG-V): Genome sequencing to study the core and pangenomes of soil and plant-associated prokaryotes.</title>
        <authorList>
            <person name="Whitman W."/>
        </authorList>
    </citation>
    <scope>NUCLEOTIDE SEQUENCE [LARGE SCALE GENOMIC DNA]</scope>
    <source>
        <strain evidence="3 4">M8UP14</strain>
    </source>
</reference>
<keyword evidence="4" id="KW-1185">Reference proteome</keyword>
<feature type="region of interest" description="Disordered" evidence="1">
    <location>
        <begin position="255"/>
        <end position="277"/>
    </location>
</feature>
<dbReference type="RefSeq" id="WP_246408893.1">
    <property type="nucleotide sequence ID" value="NZ_JACHIP010000002.1"/>
</dbReference>
<feature type="compositionally biased region" description="Basic and acidic residues" evidence="1">
    <location>
        <begin position="13"/>
        <end position="49"/>
    </location>
</feature>
<gene>
    <name evidence="3" type="ORF">HDF16_001712</name>
</gene>
<feature type="region of interest" description="Disordered" evidence="1">
    <location>
        <begin position="1"/>
        <end position="83"/>
    </location>
</feature>
<evidence type="ECO:0000313" key="4">
    <source>
        <dbReference type="Proteomes" id="UP000540989"/>
    </source>
</evidence>
<sequence length="425" mass="47407">MTPEKQVPNDPLKTSDDPLKMSDGREEREEREKRREIEKKTDRSDRVGEESDDYEPERPDSNSTETPIAAAPIVEDTPAPPVTVSAIPITAPVDAAPEPDPAAIEASNKAVRSKSGKRTRRSFVIAAAAAAAAYTGYNWIDKSEMIGRQQKPLRTAFNTNAKIAREVFNERGIAPTYSKDKAVSELRFNGPYGLRQELVFDSWRLKLVGVANAPKYKQFVPDVTAWEYKEIDFVQPGSAHSDDSKGPAEKPAVWTRALNGDGSPMRGQEEAGDSDSDLDPFTPGLLLTLDDIKALPHHEFVTEFKCIEGWSEIVHWGGYRLADLIAAYPPARNAKGELPKYVYMETPYGDYYCGYNMTACTHPQSLLTTEMSGAPLSQLHGAPIRLHMPIKYGYKQIKRIALIAYTDKQPDDYWTKLGYDWYAGL</sequence>
<dbReference type="PANTHER" id="PTHR43032">
    <property type="entry name" value="PROTEIN-METHIONINE-SULFOXIDE REDUCTASE"/>
    <property type="match status" value="1"/>
</dbReference>
<feature type="domain" description="Oxidoreductase molybdopterin-binding" evidence="2">
    <location>
        <begin position="286"/>
        <end position="414"/>
    </location>
</feature>
<name>A0A7W7ZC35_9BACT</name>
<dbReference type="InterPro" id="IPR036374">
    <property type="entry name" value="OxRdtase_Mopterin-bd_sf"/>
</dbReference>
<evidence type="ECO:0000313" key="3">
    <source>
        <dbReference type="EMBL" id="MBB5057027.1"/>
    </source>
</evidence>
<dbReference type="Pfam" id="PF00174">
    <property type="entry name" value="Oxidored_molyb"/>
    <property type="match status" value="1"/>
</dbReference>
<evidence type="ECO:0000256" key="1">
    <source>
        <dbReference type="SAM" id="MobiDB-lite"/>
    </source>
</evidence>